<dbReference type="RefSeq" id="WP_041110759.1">
    <property type="nucleotide sequence ID" value="NZ_CP004373.1"/>
</dbReference>
<evidence type="ECO:0000256" key="6">
    <source>
        <dbReference type="SAM" id="Phobius"/>
    </source>
</evidence>
<dbReference type="NCBIfam" id="TIGR04407">
    <property type="entry name" value="LptF_YjgP"/>
    <property type="match status" value="1"/>
</dbReference>
<dbReference type="Proteomes" id="UP000031656">
    <property type="component" value="Chromosome"/>
</dbReference>
<keyword evidence="2" id="KW-1003">Cell membrane</keyword>
<dbReference type="GO" id="GO:0015920">
    <property type="term" value="P:lipopolysaccharide transport"/>
    <property type="evidence" value="ECO:0007669"/>
    <property type="project" value="TreeGrafter"/>
</dbReference>
<sequence>MASSSGTSGRQILPLLDRYILRQLLIALLALTGGATALIWLTQSLHFVSMVVQHGLSLRVFIQLTSLMLPSFIAVILPITTFLVVLFTYQRMVGDRELTVMRAAGRSPLELARPGLLCAFFSVILCYVLTLWLAPVSYHAFHRYEFQIRNRMAAFLLQDGVFTSLSNDMTVYVRGRTSDGQLHGVLVEDDRDPDSHTTILAERGTMVVVNDQPRVVLYDGSREEIDRHTGRLNVLTFGRNTIDLTSSRQHNHEDRDPDEMSLRELFHPDPHEVSERDRGKNIVVGWRRLTSPLTALSFAMIGLVTVLRGAFSRHGNITRPLIAILTVVGLLAISLMLQNLAGRHLALVPLIWLEAILPAVVCAAMLFLEQWTGTVRQTAPASVPSAGAAR</sequence>
<evidence type="ECO:0000313" key="7">
    <source>
        <dbReference type="EMBL" id="AHK70236.1"/>
    </source>
</evidence>
<feature type="transmembrane region" description="Helical" evidence="6">
    <location>
        <begin position="347"/>
        <end position="368"/>
    </location>
</feature>
<proteinExistence type="predicted"/>
<feature type="transmembrane region" description="Helical" evidence="6">
    <location>
        <begin position="321"/>
        <end position="341"/>
    </location>
</feature>
<feature type="transmembrane region" description="Helical" evidence="6">
    <location>
        <begin position="20"/>
        <end position="41"/>
    </location>
</feature>
<dbReference type="PANTHER" id="PTHR33529:SF6">
    <property type="entry name" value="YJGP_YJGQ FAMILY PERMEASE"/>
    <property type="match status" value="1"/>
</dbReference>
<evidence type="ECO:0000256" key="5">
    <source>
        <dbReference type="ARBA" id="ARBA00023136"/>
    </source>
</evidence>
<evidence type="ECO:0000256" key="1">
    <source>
        <dbReference type="ARBA" id="ARBA00004651"/>
    </source>
</evidence>
<evidence type="ECO:0000256" key="2">
    <source>
        <dbReference type="ARBA" id="ARBA00022475"/>
    </source>
</evidence>
<dbReference type="GO" id="GO:0043190">
    <property type="term" value="C:ATP-binding cassette (ABC) transporter complex"/>
    <property type="evidence" value="ECO:0007669"/>
    <property type="project" value="InterPro"/>
</dbReference>
<feature type="transmembrane region" description="Helical" evidence="6">
    <location>
        <begin position="61"/>
        <end position="90"/>
    </location>
</feature>
<dbReference type="HOGENOM" id="CLU_028799_7_1_5"/>
<gene>
    <name evidence="7" type="ORF">GLS_c03190</name>
</gene>
<dbReference type="InterPro" id="IPR030922">
    <property type="entry name" value="LptF"/>
</dbReference>
<keyword evidence="4 6" id="KW-1133">Transmembrane helix</keyword>
<dbReference type="EMBL" id="CP004373">
    <property type="protein sequence ID" value="AHK70236.1"/>
    <property type="molecule type" value="Genomic_DNA"/>
</dbReference>
<feature type="transmembrane region" description="Helical" evidence="6">
    <location>
        <begin position="289"/>
        <end position="309"/>
    </location>
</feature>
<name>A0A067Z0R3_GLUOY</name>
<evidence type="ECO:0000256" key="4">
    <source>
        <dbReference type="ARBA" id="ARBA00022989"/>
    </source>
</evidence>
<dbReference type="PANTHER" id="PTHR33529">
    <property type="entry name" value="SLR0882 PROTEIN-RELATED"/>
    <property type="match status" value="1"/>
</dbReference>
<dbReference type="InterPro" id="IPR005495">
    <property type="entry name" value="LptG/LptF_permease"/>
</dbReference>
<dbReference type="GeneID" id="56904566"/>
<feature type="transmembrane region" description="Helical" evidence="6">
    <location>
        <begin position="111"/>
        <end position="134"/>
    </location>
</feature>
<dbReference type="GO" id="GO:0055085">
    <property type="term" value="P:transmembrane transport"/>
    <property type="evidence" value="ECO:0007669"/>
    <property type="project" value="InterPro"/>
</dbReference>
<dbReference type="AlphaFoldDB" id="A0A067Z0R3"/>
<dbReference type="KEGG" id="goy:GLS_c03190"/>
<protein>
    <submittedName>
        <fullName evidence="7">Putative permease</fullName>
    </submittedName>
</protein>
<comment type="subcellular location">
    <subcellularLocation>
        <location evidence="1">Cell membrane</location>
        <topology evidence="1">Multi-pass membrane protein</topology>
    </subcellularLocation>
</comment>
<accession>A0A067Z0R3</accession>
<evidence type="ECO:0000256" key="3">
    <source>
        <dbReference type="ARBA" id="ARBA00022692"/>
    </source>
</evidence>
<keyword evidence="3 6" id="KW-0812">Transmembrane</keyword>
<keyword evidence="5 6" id="KW-0472">Membrane</keyword>
<evidence type="ECO:0000313" key="8">
    <source>
        <dbReference type="Proteomes" id="UP000031656"/>
    </source>
</evidence>
<dbReference type="Pfam" id="PF03739">
    <property type="entry name" value="LptF_LptG"/>
    <property type="match status" value="1"/>
</dbReference>
<organism evidence="7 8">
    <name type="scientific">Gluconobacter oxydans DSM 3504</name>
    <dbReference type="NCBI Taxonomy" id="1288313"/>
    <lineage>
        <taxon>Bacteria</taxon>
        <taxon>Pseudomonadati</taxon>
        <taxon>Pseudomonadota</taxon>
        <taxon>Alphaproteobacteria</taxon>
        <taxon>Acetobacterales</taxon>
        <taxon>Acetobacteraceae</taxon>
        <taxon>Gluconobacter</taxon>
    </lineage>
</organism>
<reference evidence="7 8" key="1">
    <citation type="journal article" date="2015" name="Appl. Microbiol. Biotechnol.">
        <title>The consequence of an additional NADH dehydrogenase paralog on the growth of Gluconobacter oxydans DSM3504.</title>
        <authorList>
            <person name="Kostner D."/>
            <person name="Luchterhand B."/>
            <person name="Junker A."/>
            <person name="Volland S."/>
            <person name="Daniel R."/>
            <person name="Buchs J."/>
            <person name="Liebl W."/>
            <person name="Ehrenreich A."/>
        </authorList>
    </citation>
    <scope>NUCLEOTIDE SEQUENCE [LARGE SCALE GENOMIC DNA]</scope>
    <source>
        <strain evidence="7">DSM 3504</strain>
    </source>
</reference>